<evidence type="ECO:0000313" key="12">
    <source>
        <dbReference type="EMBL" id="SUD49605.1"/>
    </source>
</evidence>
<keyword evidence="5" id="KW-0229">DNA integration</keyword>
<evidence type="ECO:0000256" key="1">
    <source>
        <dbReference type="ARBA" id="ARBA00004496"/>
    </source>
</evidence>
<evidence type="ECO:0000259" key="11">
    <source>
        <dbReference type="PROSITE" id="PS51900"/>
    </source>
</evidence>
<dbReference type="OrthoDB" id="9803188at2"/>
<dbReference type="PANTHER" id="PTHR30349">
    <property type="entry name" value="PHAGE INTEGRASE-RELATED"/>
    <property type="match status" value="1"/>
</dbReference>
<evidence type="ECO:0000256" key="8">
    <source>
        <dbReference type="ARBA" id="ARBA00023306"/>
    </source>
</evidence>
<accession>A0A379JM69</accession>
<dbReference type="PROSITE" id="PS51900">
    <property type="entry name" value="CB"/>
    <property type="match status" value="1"/>
</dbReference>
<dbReference type="PROSITE" id="PS51898">
    <property type="entry name" value="TYR_RECOMBINASE"/>
    <property type="match status" value="1"/>
</dbReference>
<organism evidence="12 13">
    <name type="scientific">Nocardia otitidiscaviarum</name>
    <dbReference type="NCBI Taxonomy" id="1823"/>
    <lineage>
        <taxon>Bacteria</taxon>
        <taxon>Bacillati</taxon>
        <taxon>Actinomycetota</taxon>
        <taxon>Actinomycetes</taxon>
        <taxon>Mycobacteriales</taxon>
        <taxon>Nocardiaceae</taxon>
        <taxon>Nocardia</taxon>
    </lineage>
</organism>
<evidence type="ECO:0000256" key="5">
    <source>
        <dbReference type="ARBA" id="ARBA00022908"/>
    </source>
</evidence>
<dbReference type="InterPro" id="IPR004107">
    <property type="entry name" value="Integrase_SAM-like_N"/>
</dbReference>
<reference evidence="12 13" key="1">
    <citation type="submission" date="2018-06" db="EMBL/GenBank/DDBJ databases">
        <authorList>
            <consortium name="Pathogen Informatics"/>
            <person name="Doyle S."/>
        </authorList>
    </citation>
    <scope>NUCLEOTIDE SEQUENCE [LARGE SCALE GENOMIC DNA]</scope>
    <source>
        <strain evidence="12 13">NCTC1934</strain>
    </source>
</reference>
<evidence type="ECO:0000256" key="3">
    <source>
        <dbReference type="ARBA" id="ARBA00022618"/>
    </source>
</evidence>
<dbReference type="Gene3D" id="1.10.150.130">
    <property type="match status" value="1"/>
</dbReference>
<feature type="domain" description="Tyr recombinase" evidence="10">
    <location>
        <begin position="109"/>
        <end position="300"/>
    </location>
</feature>
<dbReference type="InterPro" id="IPR013762">
    <property type="entry name" value="Integrase-like_cat_sf"/>
</dbReference>
<feature type="domain" description="Core-binding (CB)" evidence="11">
    <location>
        <begin position="13"/>
        <end position="92"/>
    </location>
</feature>
<dbReference type="GO" id="GO:0006310">
    <property type="term" value="P:DNA recombination"/>
    <property type="evidence" value="ECO:0007669"/>
    <property type="project" value="UniProtKB-KW"/>
</dbReference>
<protein>
    <submittedName>
        <fullName evidence="12">Tyrosine recombinase XerC</fullName>
    </submittedName>
</protein>
<dbReference type="InterPro" id="IPR050090">
    <property type="entry name" value="Tyrosine_recombinase_XerCD"/>
</dbReference>
<sequence>MHEAIVDALGQHHPYARHIDTFLSDLRNEGKATNTLTAYRKDLIAFAAHTDGEIGELDVEPVRAFLSEQAELAASTRARRRASVSAFCRWAYRHDLITANPVDKTNPVSVPKGLPRPAATRDVARLLNAICSRRPARTVPLDVIRDRVLFELVYVTGARISEACGVHVEDLDLRVDDEHVSLHGKGGKIRTALLDDRGFVALLRLYLNRAGYTTGPLFRASINGAGGPLTPSAARARLHTYCAAAQVTITPHQLRHTHAQELTDADVNPEVIRRRLGHSRLETTLIYAQAKDSMVDNEIRAARRRRDAARR</sequence>
<dbReference type="Proteomes" id="UP000255467">
    <property type="component" value="Unassembled WGS sequence"/>
</dbReference>
<keyword evidence="7" id="KW-0233">DNA recombination</keyword>
<evidence type="ECO:0000256" key="7">
    <source>
        <dbReference type="ARBA" id="ARBA00023172"/>
    </source>
</evidence>
<keyword evidence="8" id="KW-0131">Cell cycle</keyword>
<keyword evidence="2" id="KW-0963">Cytoplasm</keyword>
<dbReference type="InterPro" id="IPR010998">
    <property type="entry name" value="Integrase_recombinase_N"/>
</dbReference>
<evidence type="ECO:0000313" key="13">
    <source>
        <dbReference type="Proteomes" id="UP000255467"/>
    </source>
</evidence>
<dbReference type="InterPro" id="IPR011010">
    <property type="entry name" value="DNA_brk_join_enz"/>
</dbReference>
<comment type="subcellular location">
    <subcellularLocation>
        <location evidence="1">Cytoplasm</location>
    </subcellularLocation>
</comment>
<evidence type="ECO:0000256" key="9">
    <source>
        <dbReference type="PROSITE-ProRule" id="PRU01248"/>
    </source>
</evidence>
<dbReference type="PANTHER" id="PTHR30349:SF77">
    <property type="entry name" value="TYROSINE RECOMBINASE XERC"/>
    <property type="match status" value="1"/>
</dbReference>
<dbReference type="EMBL" id="UGRY01000008">
    <property type="protein sequence ID" value="SUD49605.1"/>
    <property type="molecule type" value="Genomic_DNA"/>
</dbReference>
<keyword evidence="6 9" id="KW-0238">DNA-binding</keyword>
<proteinExistence type="predicted"/>
<dbReference type="GO" id="GO:0015074">
    <property type="term" value="P:DNA integration"/>
    <property type="evidence" value="ECO:0007669"/>
    <property type="project" value="UniProtKB-KW"/>
</dbReference>
<keyword evidence="4" id="KW-0159">Chromosome partition</keyword>
<dbReference type="GO" id="GO:0003677">
    <property type="term" value="F:DNA binding"/>
    <property type="evidence" value="ECO:0007669"/>
    <property type="project" value="UniProtKB-UniRule"/>
</dbReference>
<keyword evidence="3" id="KW-0132">Cell division</keyword>
<dbReference type="GO" id="GO:0007059">
    <property type="term" value="P:chromosome segregation"/>
    <property type="evidence" value="ECO:0007669"/>
    <property type="project" value="UniProtKB-KW"/>
</dbReference>
<keyword evidence="13" id="KW-1185">Reference proteome</keyword>
<dbReference type="Pfam" id="PF02899">
    <property type="entry name" value="Phage_int_SAM_1"/>
    <property type="match status" value="1"/>
</dbReference>
<dbReference type="GO" id="GO:0051301">
    <property type="term" value="P:cell division"/>
    <property type="evidence" value="ECO:0007669"/>
    <property type="project" value="UniProtKB-KW"/>
</dbReference>
<dbReference type="InterPro" id="IPR002104">
    <property type="entry name" value="Integrase_catalytic"/>
</dbReference>
<gene>
    <name evidence="12" type="primary">xerC_3</name>
    <name evidence="12" type="ORF">NCTC1934_06959</name>
</gene>
<evidence type="ECO:0000256" key="6">
    <source>
        <dbReference type="ARBA" id="ARBA00023125"/>
    </source>
</evidence>
<name>A0A379JM69_9NOCA</name>
<dbReference type="GO" id="GO:0005737">
    <property type="term" value="C:cytoplasm"/>
    <property type="evidence" value="ECO:0007669"/>
    <property type="project" value="UniProtKB-SubCell"/>
</dbReference>
<evidence type="ECO:0000259" key="10">
    <source>
        <dbReference type="PROSITE" id="PS51898"/>
    </source>
</evidence>
<evidence type="ECO:0000256" key="2">
    <source>
        <dbReference type="ARBA" id="ARBA00022490"/>
    </source>
</evidence>
<evidence type="ECO:0000256" key="4">
    <source>
        <dbReference type="ARBA" id="ARBA00022829"/>
    </source>
</evidence>
<dbReference type="AlphaFoldDB" id="A0A379JM69"/>
<dbReference type="RefSeq" id="WP_039819075.1">
    <property type="nucleotide sequence ID" value="NZ_UGRY01000008.1"/>
</dbReference>
<dbReference type="InterPro" id="IPR044068">
    <property type="entry name" value="CB"/>
</dbReference>
<dbReference type="Gene3D" id="1.10.443.10">
    <property type="entry name" value="Intergrase catalytic core"/>
    <property type="match status" value="1"/>
</dbReference>
<dbReference type="Pfam" id="PF00589">
    <property type="entry name" value="Phage_integrase"/>
    <property type="match status" value="1"/>
</dbReference>
<dbReference type="SUPFAM" id="SSF56349">
    <property type="entry name" value="DNA breaking-rejoining enzymes"/>
    <property type="match status" value="1"/>
</dbReference>